<dbReference type="InterPro" id="IPR012349">
    <property type="entry name" value="Split_barrel_FMN-bd"/>
</dbReference>
<evidence type="ECO:0000313" key="2">
    <source>
        <dbReference type="Proteomes" id="UP000027920"/>
    </source>
</evidence>
<dbReference type="EMBL" id="AMGV01000011">
    <property type="protein sequence ID" value="KEF53945.1"/>
    <property type="molecule type" value="Genomic_DNA"/>
</dbReference>
<dbReference type="PANTHER" id="PTHR34071:SF2">
    <property type="entry name" value="FLAVIN-NUCLEOTIDE-BINDING PROTEIN"/>
    <property type="match status" value="1"/>
</dbReference>
<dbReference type="AlphaFoldDB" id="A0A072PEG1"/>
<proteinExistence type="predicted"/>
<comment type="caution">
    <text evidence="1">The sequence shown here is derived from an EMBL/GenBank/DDBJ whole genome shotgun (WGS) entry which is preliminary data.</text>
</comment>
<dbReference type="Pfam" id="PF12900">
    <property type="entry name" value="Pyridox_ox_2"/>
    <property type="match status" value="1"/>
</dbReference>
<gene>
    <name evidence="1" type="ORF">A1O9_09740</name>
</gene>
<name>A0A072PEG1_9EURO</name>
<dbReference type="Proteomes" id="UP000027920">
    <property type="component" value="Unassembled WGS sequence"/>
</dbReference>
<dbReference type="VEuPathDB" id="FungiDB:A1O9_09740"/>
<evidence type="ECO:0008006" key="3">
    <source>
        <dbReference type="Google" id="ProtNLM"/>
    </source>
</evidence>
<dbReference type="HOGENOM" id="CLU_067890_0_0_1"/>
<dbReference type="Gene3D" id="2.30.110.10">
    <property type="entry name" value="Electron Transport, Fmn-binding Protein, Chain A"/>
    <property type="match status" value="1"/>
</dbReference>
<dbReference type="InterPro" id="IPR024747">
    <property type="entry name" value="Pyridox_Oxase-rel"/>
</dbReference>
<dbReference type="PANTHER" id="PTHR34071">
    <property type="entry name" value="5-NITROIMIDAZOLE ANTIBIOTICS RESISTANCE PROTEIN, NIMA-FAMILY-RELATED PROTEIN-RELATED"/>
    <property type="match status" value="1"/>
</dbReference>
<sequence length="272" mass="30124">MGRNLEYPKRKHNTVNRLGKNRGVYDLEIIHSIIDTALVLNVSFSPSPEDEFPSILPMIGIMASFENPSAGRDEALDCYLHGYVSSRIMNLTRQAQEAGKAGLPVCIAASKVDGLVLAISSFSHSYNYRSAVLFGHAELVTDPDEKLYAMEHITNKVVAGRWKNTRLPINKAELSSTQMLRVKIHSGSGKIRDGPPADDKADLADQAAVSSVWTGYLPVTETIGEPVPSSYNKIPLPQHLIDHRKDFNNRVIEYSDACVKRVRDMEVTYGDV</sequence>
<dbReference type="RefSeq" id="XP_013256535.1">
    <property type="nucleotide sequence ID" value="XM_013401081.1"/>
</dbReference>
<dbReference type="SUPFAM" id="SSF50475">
    <property type="entry name" value="FMN-binding split barrel"/>
    <property type="match status" value="1"/>
</dbReference>
<dbReference type="STRING" id="1182545.A0A072PEG1"/>
<evidence type="ECO:0000313" key="1">
    <source>
        <dbReference type="EMBL" id="KEF53945.1"/>
    </source>
</evidence>
<keyword evidence="2" id="KW-1185">Reference proteome</keyword>
<reference evidence="1 2" key="1">
    <citation type="submission" date="2013-03" db="EMBL/GenBank/DDBJ databases">
        <title>The Genome Sequence of Exophiala aquamarina CBS 119918.</title>
        <authorList>
            <consortium name="The Broad Institute Genomics Platform"/>
            <person name="Cuomo C."/>
            <person name="de Hoog S."/>
            <person name="Gorbushina A."/>
            <person name="Walker B."/>
            <person name="Young S.K."/>
            <person name="Zeng Q."/>
            <person name="Gargeya S."/>
            <person name="Fitzgerald M."/>
            <person name="Haas B."/>
            <person name="Abouelleil A."/>
            <person name="Allen A.W."/>
            <person name="Alvarado L."/>
            <person name="Arachchi H.M."/>
            <person name="Berlin A.M."/>
            <person name="Chapman S.B."/>
            <person name="Gainer-Dewar J."/>
            <person name="Goldberg J."/>
            <person name="Griggs A."/>
            <person name="Gujja S."/>
            <person name="Hansen M."/>
            <person name="Howarth C."/>
            <person name="Imamovic A."/>
            <person name="Ireland A."/>
            <person name="Larimer J."/>
            <person name="McCowan C."/>
            <person name="Murphy C."/>
            <person name="Pearson M."/>
            <person name="Poon T.W."/>
            <person name="Priest M."/>
            <person name="Roberts A."/>
            <person name="Saif S."/>
            <person name="Shea T."/>
            <person name="Sisk P."/>
            <person name="Sykes S."/>
            <person name="Wortman J."/>
            <person name="Nusbaum C."/>
            <person name="Birren B."/>
        </authorList>
    </citation>
    <scope>NUCLEOTIDE SEQUENCE [LARGE SCALE GENOMIC DNA]</scope>
    <source>
        <strain evidence="1 2">CBS 119918</strain>
    </source>
</reference>
<protein>
    <recommendedName>
        <fullName evidence="3">Flavin-nucleotide-binding protein</fullName>
    </recommendedName>
</protein>
<organism evidence="1 2">
    <name type="scientific">Exophiala aquamarina CBS 119918</name>
    <dbReference type="NCBI Taxonomy" id="1182545"/>
    <lineage>
        <taxon>Eukaryota</taxon>
        <taxon>Fungi</taxon>
        <taxon>Dikarya</taxon>
        <taxon>Ascomycota</taxon>
        <taxon>Pezizomycotina</taxon>
        <taxon>Eurotiomycetes</taxon>
        <taxon>Chaetothyriomycetidae</taxon>
        <taxon>Chaetothyriales</taxon>
        <taxon>Herpotrichiellaceae</taxon>
        <taxon>Exophiala</taxon>
    </lineage>
</organism>
<dbReference type="OrthoDB" id="444432at2759"/>
<dbReference type="GeneID" id="25284648"/>
<accession>A0A072PEG1</accession>